<gene>
    <name evidence="4" type="ORF">RN607_13110</name>
</gene>
<proteinExistence type="predicted"/>
<dbReference type="SUPFAM" id="SSF48498">
    <property type="entry name" value="Tetracyclin repressor-like, C-terminal domain"/>
    <property type="match status" value="1"/>
</dbReference>
<reference evidence="4" key="1">
    <citation type="submission" date="2023-09" db="EMBL/GenBank/DDBJ databases">
        <title>Demequina sp. a novel bacteria isolated from Capsicum annuum.</title>
        <authorList>
            <person name="Humaira Z."/>
            <person name="Lee J."/>
            <person name="Cho D."/>
        </authorList>
    </citation>
    <scope>NUCLEOTIDE SEQUENCE</scope>
    <source>
        <strain evidence="4">PMTSA13</strain>
    </source>
</reference>
<protein>
    <submittedName>
        <fullName evidence="4">TetR family transcriptional regulator</fullName>
    </submittedName>
</protein>
<organism evidence="4">
    <name type="scientific">Demequina capsici</name>
    <dbReference type="NCBI Taxonomy" id="3075620"/>
    <lineage>
        <taxon>Bacteria</taxon>
        <taxon>Bacillati</taxon>
        <taxon>Actinomycetota</taxon>
        <taxon>Actinomycetes</taxon>
        <taxon>Micrococcales</taxon>
        <taxon>Demequinaceae</taxon>
        <taxon>Demequina</taxon>
    </lineage>
</organism>
<dbReference type="Gene3D" id="1.10.357.10">
    <property type="entry name" value="Tetracycline Repressor, domain 2"/>
    <property type="match status" value="1"/>
</dbReference>
<dbReference type="PANTHER" id="PTHR30055">
    <property type="entry name" value="HTH-TYPE TRANSCRIPTIONAL REGULATOR RUTR"/>
    <property type="match status" value="1"/>
</dbReference>
<evidence type="ECO:0000259" key="3">
    <source>
        <dbReference type="PROSITE" id="PS50977"/>
    </source>
</evidence>
<dbReference type="Proteomes" id="UP001303408">
    <property type="component" value="Chromosome"/>
</dbReference>
<name>A0AA96FCJ5_9MICO</name>
<sequence length="201" mass="21913">MTPAPRGPRGAGSDTRAEILAAAANVFIRDGYSASMRAVARAAHVDPALVRHWFGSKVELFVSSLRPAERDDPRLAALMATPVEGLGAAITDQFLRLWDDPVDGVRLRTVLRTAIAFDEVATAMRGVMFDDVLMQVLLAHDYEEEDARLRASLIASQMLGLAVARHVLGFATLEESSRERLVALYGPTLQRYLTEDLGPLA</sequence>
<dbReference type="InterPro" id="IPR050109">
    <property type="entry name" value="HTH-type_TetR-like_transc_reg"/>
</dbReference>
<dbReference type="PANTHER" id="PTHR30055:SF235">
    <property type="entry name" value="TRANSCRIPTIONAL REGULATORY PROTEIN"/>
    <property type="match status" value="1"/>
</dbReference>
<dbReference type="InterPro" id="IPR041678">
    <property type="entry name" value="TetR_C_16"/>
</dbReference>
<evidence type="ECO:0000313" key="4">
    <source>
        <dbReference type="EMBL" id="WNM27124.1"/>
    </source>
</evidence>
<dbReference type="AlphaFoldDB" id="A0AA96FCJ5"/>
<feature type="DNA-binding region" description="H-T-H motif" evidence="2">
    <location>
        <begin position="35"/>
        <end position="54"/>
    </location>
</feature>
<dbReference type="InterPro" id="IPR001647">
    <property type="entry name" value="HTH_TetR"/>
</dbReference>
<dbReference type="Gene3D" id="1.10.10.60">
    <property type="entry name" value="Homeodomain-like"/>
    <property type="match status" value="1"/>
</dbReference>
<dbReference type="PROSITE" id="PS50977">
    <property type="entry name" value="HTH_TETR_2"/>
    <property type="match status" value="1"/>
</dbReference>
<accession>A0AA96FCJ5</accession>
<dbReference type="GO" id="GO:0000976">
    <property type="term" value="F:transcription cis-regulatory region binding"/>
    <property type="evidence" value="ECO:0007669"/>
    <property type="project" value="TreeGrafter"/>
</dbReference>
<dbReference type="KEGG" id="dcp:RN607_13110"/>
<dbReference type="InterPro" id="IPR009057">
    <property type="entry name" value="Homeodomain-like_sf"/>
</dbReference>
<evidence type="ECO:0000256" key="2">
    <source>
        <dbReference type="PROSITE-ProRule" id="PRU00335"/>
    </source>
</evidence>
<feature type="domain" description="HTH tetR-type" evidence="3">
    <location>
        <begin position="13"/>
        <end position="72"/>
    </location>
</feature>
<dbReference type="GO" id="GO:0003700">
    <property type="term" value="F:DNA-binding transcription factor activity"/>
    <property type="evidence" value="ECO:0007669"/>
    <property type="project" value="TreeGrafter"/>
</dbReference>
<dbReference type="InterPro" id="IPR036271">
    <property type="entry name" value="Tet_transcr_reg_TetR-rel_C_sf"/>
</dbReference>
<dbReference type="SUPFAM" id="SSF46689">
    <property type="entry name" value="Homeodomain-like"/>
    <property type="match status" value="1"/>
</dbReference>
<dbReference type="RefSeq" id="WP_313543068.1">
    <property type="nucleotide sequence ID" value="NZ_CP134880.1"/>
</dbReference>
<dbReference type="EMBL" id="CP134880">
    <property type="protein sequence ID" value="WNM27124.1"/>
    <property type="molecule type" value="Genomic_DNA"/>
</dbReference>
<keyword evidence="1 2" id="KW-0238">DNA-binding</keyword>
<evidence type="ECO:0000256" key="1">
    <source>
        <dbReference type="ARBA" id="ARBA00023125"/>
    </source>
</evidence>
<dbReference type="Pfam" id="PF17920">
    <property type="entry name" value="TetR_C_16"/>
    <property type="match status" value="1"/>
</dbReference>
<dbReference type="Pfam" id="PF00440">
    <property type="entry name" value="TetR_N"/>
    <property type="match status" value="1"/>
</dbReference>